<protein>
    <submittedName>
        <fullName evidence="2">Fork-head domain-containing protein</fullName>
    </submittedName>
</protein>
<dbReference type="Proteomes" id="UP000095281">
    <property type="component" value="Unplaced"/>
</dbReference>
<dbReference type="InterPro" id="IPR036390">
    <property type="entry name" value="WH_DNA-bd_sf"/>
</dbReference>
<evidence type="ECO:0000313" key="1">
    <source>
        <dbReference type="Proteomes" id="UP000095281"/>
    </source>
</evidence>
<keyword evidence="1" id="KW-1185">Reference proteome</keyword>
<dbReference type="PROSITE" id="PS00657">
    <property type="entry name" value="FORK_HEAD_1"/>
    <property type="match status" value="1"/>
</dbReference>
<dbReference type="AlphaFoldDB" id="A0A1I8C159"/>
<accession>A0A1I8C159</accession>
<dbReference type="Gene3D" id="1.10.10.10">
    <property type="entry name" value="Winged helix-like DNA-binding domain superfamily/Winged helix DNA-binding domain"/>
    <property type="match status" value="1"/>
</dbReference>
<proteinExistence type="predicted"/>
<dbReference type="InterPro" id="IPR036388">
    <property type="entry name" value="WH-like_DNA-bd_sf"/>
</dbReference>
<evidence type="ECO:0000313" key="2">
    <source>
        <dbReference type="WBParaSite" id="MhA1_Contig952.frz3.gene26"/>
    </source>
</evidence>
<dbReference type="GO" id="GO:0003700">
    <property type="term" value="F:DNA-binding transcription factor activity"/>
    <property type="evidence" value="ECO:0007669"/>
    <property type="project" value="InterPro"/>
</dbReference>
<name>A0A1I8C159_MELHA</name>
<dbReference type="SUPFAM" id="SSF46785">
    <property type="entry name" value="Winged helix' DNA-binding domain"/>
    <property type="match status" value="1"/>
</dbReference>
<dbReference type="GO" id="GO:0043565">
    <property type="term" value="F:sequence-specific DNA binding"/>
    <property type="evidence" value="ECO:0007669"/>
    <property type="project" value="InterPro"/>
</dbReference>
<sequence>MNNLIIKEQQSSMDLTIPEMQKIKNQGNFGPNKPPYSYISLIYNAIQQNENKMCTINE</sequence>
<dbReference type="WBParaSite" id="MhA1_Contig952.frz3.gene26">
    <property type="protein sequence ID" value="MhA1_Contig952.frz3.gene26"/>
    <property type="gene ID" value="MhA1_Contig952.frz3.gene26"/>
</dbReference>
<organism evidence="1 2">
    <name type="scientific">Meloidogyne hapla</name>
    <name type="common">Root-knot nematode worm</name>
    <dbReference type="NCBI Taxonomy" id="6305"/>
    <lineage>
        <taxon>Eukaryota</taxon>
        <taxon>Metazoa</taxon>
        <taxon>Ecdysozoa</taxon>
        <taxon>Nematoda</taxon>
        <taxon>Chromadorea</taxon>
        <taxon>Rhabditida</taxon>
        <taxon>Tylenchina</taxon>
        <taxon>Tylenchomorpha</taxon>
        <taxon>Tylenchoidea</taxon>
        <taxon>Meloidogynidae</taxon>
        <taxon>Meloidogyninae</taxon>
        <taxon>Meloidogyne</taxon>
    </lineage>
</organism>
<reference evidence="2" key="1">
    <citation type="submission" date="2016-11" db="UniProtKB">
        <authorList>
            <consortium name="WormBaseParasite"/>
        </authorList>
    </citation>
    <scope>IDENTIFICATION</scope>
</reference>
<dbReference type="InterPro" id="IPR018122">
    <property type="entry name" value="TF_fork_head_CS_1"/>
</dbReference>